<dbReference type="CDD" id="cd08349">
    <property type="entry name" value="BLMA_like"/>
    <property type="match status" value="1"/>
</dbReference>
<evidence type="ECO:0000259" key="4">
    <source>
        <dbReference type="PROSITE" id="PS51819"/>
    </source>
</evidence>
<evidence type="ECO:0000313" key="6">
    <source>
        <dbReference type="Proteomes" id="UP000325289"/>
    </source>
</evidence>
<gene>
    <name evidence="5" type="ORF">SAMN04515678_10939</name>
</gene>
<dbReference type="PROSITE" id="PS51819">
    <property type="entry name" value="VOC"/>
    <property type="match status" value="1"/>
</dbReference>
<evidence type="ECO:0000256" key="2">
    <source>
        <dbReference type="ARBA" id="ARBA00021572"/>
    </source>
</evidence>
<evidence type="ECO:0000256" key="3">
    <source>
        <dbReference type="ARBA" id="ARBA00023251"/>
    </source>
</evidence>
<dbReference type="InterPro" id="IPR029068">
    <property type="entry name" value="Glyas_Bleomycin-R_OHBP_Dase"/>
</dbReference>
<dbReference type="GO" id="GO:0046677">
    <property type="term" value="P:response to antibiotic"/>
    <property type="evidence" value="ECO:0007669"/>
    <property type="project" value="UniProtKB-KW"/>
</dbReference>
<keyword evidence="3" id="KW-0046">Antibiotic resistance</keyword>
<keyword evidence="6" id="KW-1185">Reference proteome</keyword>
<dbReference type="OrthoDB" id="9803104at2"/>
<dbReference type="Proteomes" id="UP000325289">
    <property type="component" value="Unassembled WGS sequence"/>
</dbReference>
<organism evidence="5 6">
    <name type="scientific">Roseivivax sediminis</name>
    <dbReference type="NCBI Taxonomy" id="936889"/>
    <lineage>
        <taxon>Bacteria</taxon>
        <taxon>Pseudomonadati</taxon>
        <taxon>Pseudomonadota</taxon>
        <taxon>Alphaproteobacteria</taxon>
        <taxon>Rhodobacterales</taxon>
        <taxon>Roseobacteraceae</taxon>
        <taxon>Roseivivax</taxon>
    </lineage>
</organism>
<evidence type="ECO:0000313" key="5">
    <source>
        <dbReference type="EMBL" id="SFE37412.1"/>
    </source>
</evidence>
<dbReference type="SUPFAM" id="SSF54593">
    <property type="entry name" value="Glyoxalase/Bleomycin resistance protein/Dihydroxybiphenyl dioxygenase"/>
    <property type="match status" value="1"/>
</dbReference>
<dbReference type="AlphaFoldDB" id="A0A1I2A0C0"/>
<proteinExistence type="inferred from homology"/>
<feature type="domain" description="VOC" evidence="4">
    <location>
        <begin position="1"/>
        <end position="117"/>
    </location>
</feature>
<dbReference type="Gene3D" id="3.10.180.10">
    <property type="entry name" value="2,3-Dihydroxybiphenyl 1,2-Dioxygenase, domain 1"/>
    <property type="match status" value="1"/>
</dbReference>
<protein>
    <recommendedName>
        <fullName evidence="2">Bleomycin resistance protein</fullName>
    </recommendedName>
</protein>
<dbReference type="EMBL" id="FOMS01000009">
    <property type="protein sequence ID" value="SFE37412.1"/>
    <property type="molecule type" value="Genomic_DNA"/>
</dbReference>
<accession>A0A1I2A0C0</accession>
<dbReference type="InterPro" id="IPR037523">
    <property type="entry name" value="VOC_core"/>
</dbReference>
<reference evidence="5 6" key="1">
    <citation type="submission" date="2016-10" db="EMBL/GenBank/DDBJ databases">
        <authorList>
            <person name="Varghese N."/>
            <person name="Submissions S."/>
        </authorList>
    </citation>
    <scope>NUCLEOTIDE SEQUENCE [LARGE SCALE GENOMIC DNA]</scope>
    <source>
        <strain evidence="6">YIM D21,KCTC 23444,ACCC 10710</strain>
    </source>
</reference>
<dbReference type="Pfam" id="PF19581">
    <property type="entry name" value="Glyoxalase_7"/>
    <property type="match status" value="1"/>
</dbReference>
<comment type="similarity">
    <text evidence="1">Belongs to the bleomycin resistance protein family.</text>
</comment>
<evidence type="ECO:0000256" key="1">
    <source>
        <dbReference type="ARBA" id="ARBA00011051"/>
    </source>
</evidence>
<sequence length="119" mass="13318">MPVTPILRMFDIAATRDFYLGFLGFEQRFEHRFAPDLPLYMGVIRGGAELHLSQHHGDCCPGARVRIAEPDLLAFQRRLAASGYGFGRPGVPVRQPWGDMEMTVTDPAGNRLTFWQAVG</sequence>
<dbReference type="RefSeq" id="WP_149756621.1">
    <property type="nucleotide sequence ID" value="NZ_FOMS01000009.1"/>
</dbReference>
<dbReference type="InterPro" id="IPR000335">
    <property type="entry name" value="Bleomycin-R"/>
</dbReference>
<name>A0A1I2A0C0_9RHOB</name>